<keyword evidence="10" id="KW-1185">Reference proteome</keyword>
<feature type="domain" description="SEFIR" evidence="9">
    <location>
        <begin position="168"/>
        <end position="310"/>
    </location>
</feature>
<keyword evidence="5 8" id="KW-0472">Membrane</keyword>
<dbReference type="AlphaFoldDB" id="A0A9J2PZY6"/>
<dbReference type="GO" id="GO:0016020">
    <property type="term" value="C:membrane"/>
    <property type="evidence" value="ECO:0007669"/>
    <property type="project" value="UniProtKB-SubCell"/>
</dbReference>
<proteinExistence type="predicted"/>
<evidence type="ECO:0000259" key="9">
    <source>
        <dbReference type="PROSITE" id="PS51534"/>
    </source>
</evidence>
<dbReference type="Pfam" id="PF08357">
    <property type="entry name" value="SEFIR"/>
    <property type="match status" value="1"/>
</dbReference>
<dbReference type="InterPro" id="IPR039465">
    <property type="entry name" value="IL-17_rcpt-like"/>
</dbReference>
<dbReference type="GO" id="GO:0030368">
    <property type="term" value="F:interleukin-17 receptor activity"/>
    <property type="evidence" value="ECO:0007669"/>
    <property type="project" value="InterPro"/>
</dbReference>
<keyword evidence="6" id="KW-0675">Receptor</keyword>
<evidence type="ECO:0000256" key="4">
    <source>
        <dbReference type="ARBA" id="ARBA00022989"/>
    </source>
</evidence>
<evidence type="ECO:0000256" key="5">
    <source>
        <dbReference type="ARBA" id="ARBA00023136"/>
    </source>
</evidence>
<accession>A0A9J2PZY6</accession>
<evidence type="ECO:0000256" key="6">
    <source>
        <dbReference type="ARBA" id="ARBA00023170"/>
    </source>
</evidence>
<organism evidence="10 11">
    <name type="scientific">Ascaris lumbricoides</name>
    <name type="common">Giant roundworm</name>
    <dbReference type="NCBI Taxonomy" id="6252"/>
    <lineage>
        <taxon>Eukaryota</taxon>
        <taxon>Metazoa</taxon>
        <taxon>Ecdysozoa</taxon>
        <taxon>Nematoda</taxon>
        <taxon>Chromadorea</taxon>
        <taxon>Rhabditida</taxon>
        <taxon>Spirurina</taxon>
        <taxon>Ascaridomorpha</taxon>
        <taxon>Ascaridoidea</taxon>
        <taxon>Ascarididae</taxon>
        <taxon>Ascaris</taxon>
    </lineage>
</organism>
<dbReference type="Gene3D" id="3.40.50.11530">
    <property type="match status" value="1"/>
</dbReference>
<dbReference type="Proteomes" id="UP000036681">
    <property type="component" value="Unplaced"/>
</dbReference>
<evidence type="ECO:0000256" key="3">
    <source>
        <dbReference type="ARBA" id="ARBA00022729"/>
    </source>
</evidence>
<sequence length="563" mass="63099">MRSEVIDNNTVLFGEYNFTDLEVERDYVPSVIPIERADDGRCLCPVSGNNPFDNRVICSCIAADWKKVRLHRLERPTPPPMIPELNGTLVEATPRKDTDTFWTVVILSVLISSLLLLSLIVYALYVFYRRYRTHGKTVRIRFVSDRTRSSDVLTPSSVSQTPLIHILRPNILLVYSHDCSAHEAAVIALAEYLRDVFNFEVHVDVWESEEIERNLMDYISASIISADKVLVVNSVGAHYRYQNKIQHEMRVERKQRTLHDTLFESQIDQVLMHPCVVSVRFTYTPYSMVLPPLSFSLQYILPDNLAPLLSNLSDTNMKSDPRLFNYNAAQVRLNSAVSRMATLVASDPNWFEHSHHRVPRIFSTFAKPTPLAVANGDMHLTPGNEPVHNPVATKTDIAESQSLNEQRNELTQAEPIKQQAVKIAPLELAVQPSVETQHEEIAAVPSTAQPDTAATSYFPTAEVSNENTCNVVAEKIEMRPSKDAKHRYPVSANATVDLEPQTKLPLLDSSSQLIENIALSEEVMPSAKQNGQVNGLVGRFVKGFISHSDSGLIADMDSIDVSS</sequence>
<protein>
    <submittedName>
        <fullName evidence="11">SEFIR domain-containing protein</fullName>
    </submittedName>
</protein>
<keyword evidence="7" id="KW-0325">Glycoprotein</keyword>
<keyword evidence="4 8" id="KW-1133">Transmembrane helix</keyword>
<dbReference type="PANTHER" id="PTHR15583">
    <property type="entry name" value="INTERLEUKIN-17 RECEPTOR"/>
    <property type="match status" value="1"/>
</dbReference>
<comment type="subcellular location">
    <subcellularLocation>
        <location evidence="1">Membrane</location>
        <topology evidence="1">Single-pass type I membrane protein</topology>
    </subcellularLocation>
</comment>
<dbReference type="PANTHER" id="PTHR15583:SF20">
    <property type="entry name" value="INTERLEUKIN CYTOKINE RECEPTOR-RELATED PROTEIN 1"/>
    <property type="match status" value="1"/>
</dbReference>
<dbReference type="InterPro" id="IPR013568">
    <property type="entry name" value="SEFIR_dom"/>
</dbReference>
<name>A0A9J2PZY6_ASCLU</name>
<evidence type="ECO:0000313" key="10">
    <source>
        <dbReference type="Proteomes" id="UP000036681"/>
    </source>
</evidence>
<dbReference type="WBParaSite" id="ALUE_0001552301-mRNA-1">
    <property type="protein sequence ID" value="ALUE_0001552301-mRNA-1"/>
    <property type="gene ID" value="ALUE_0001552301"/>
</dbReference>
<evidence type="ECO:0000256" key="1">
    <source>
        <dbReference type="ARBA" id="ARBA00004479"/>
    </source>
</evidence>
<evidence type="ECO:0000313" key="11">
    <source>
        <dbReference type="WBParaSite" id="ALUE_0001552301-mRNA-1"/>
    </source>
</evidence>
<evidence type="ECO:0000256" key="8">
    <source>
        <dbReference type="SAM" id="Phobius"/>
    </source>
</evidence>
<dbReference type="InterPro" id="IPR057066">
    <property type="entry name" value="Ig_ILCR1"/>
</dbReference>
<dbReference type="PROSITE" id="PS51534">
    <property type="entry name" value="SEFIR"/>
    <property type="match status" value="1"/>
</dbReference>
<evidence type="ECO:0000256" key="2">
    <source>
        <dbReference type="ARBA" id="ARBA00022692"/>
    </source>
</evidence>
<keyword evidence="2 8" id="KW-0812">Transmembrane</keyword>
<feature type="transmembrane region" description="Helical" evidence="8">
    <location>
        <begin position="101"/>
        <end position="128"/>
    </location>
</feature>
<evidence type="ECO:0000256" key="7">
    <source>
        <dbReference type="ARBA" id="ARBA00023180"/>
    </source>
</evidence>
<dbReference type="Pfam" id="PF23608">
    <property type="entry name" value="Ig_ILCR1"/>
    <property type="match status" value="1"/>
</dbReference>
<reference evidence="11" key="1">
    <citation type="submission" date="2023-03" db="UniProtKB">
        <authorList>
            <consortium name="WormBaseParasite"/>
        </authorList>
    </citation>
    <scope>IDENTIFICATION</scope>
</reference>
<keyword evidence="3" id="KW-0732">Signal</keyword>